<dbReference type="Pfam" id="PF05164">
    <property type="entry name" value="ZapA"/>
    <property type="match status" value="1"/>
</dbReference>
<evidence type="ECO:0000313" key="2">
    <source>
        <dbReference type="EMBL" id="MEE8657646.1"/>
    </source>
</evidence>
<dbReference type="InterPro" id="IPR042233">
    <property type="entry name" value="Cell_div_ZapA_N"/>
</dbReference>
<evidence type="ECO:0000313" key="3">
    <source>
        <dbReference type="Proteomes" id="UP001312908"/>
    </source>
</evidence>
<organism evidence="2 3">
    <name type="scientific">Sorlinia euscelidii</name>
    <dbReference type="NCBI Taxonomy" id="3081148"/>
    <lineage>
        <taxon>Bacteria</taxon>
        <taxon>Pseudomonadati</taxon>
        <taxon>Pseudomonadota</taxon>
        <taxon>Alphaproteobacteria</taxon>
        <taxon>Acetobacterales</taxon>
        <taxon>Acetobacteraceae</taxon>
        <taxon>Sorlinia</taxon>
    </lineage>
</organism>
<dbReference type="RefSeq" id="WP_394818658.1">
    <property type="nucleotide sequence ID" value="NZ_JAWJZY010000001.1"/>
</dbReference>
<dbReference type="InterPro" id="IPR007838">
    <property type="entry name" value="Cell_div_ZapA-like"/>
</dbReference>
<gene>
    <name evidence="2" type="primary">zapA</name>
    <name evidence="2" type="ORF">DOFOFD_01285</name>
</gene>
<sequence length="113" mass="12452">MAQVTIQLNGYNYSVNCRDGEENHLRAMAAEIEKRFDRVRGLGTQGGEARTLVLAALLMADEISDLSKAKLPAGANEAIAQAEHSLREAKIRNERLKILAERAESIAEILEHP</sequence>
<keyword evidence="1" id="KW-0175">Coiled coil</keyword>
<protein>
    <submittedName>
        <fullName evidence="2">Cell division protein ZapA</fullName>
    </submittedName>
</protein>
<comment type="caution">
    <text evidence="2">The sequence shown here is derived from an EMBL/GenBank/DDBJ whole genome shotgun (WGS) entry which is preliminary data.</text>
</comment>
<dbReference type="Proteomes" id="UP001312908">
    <property type="component" value="Unassembled WGS sequence"/>
</dbReference>
<dbReference type="InterPro" id="IPR036192">
    <property type="entry name" value="Cell_div_ZapA-like_sf"/>
</dbReference>
<keyword evidence="2" id="KW-0131">Cell cycle</keyword>
<dbReference type="Gene3D" id="3.30.160.880">
    <property type="entry name" value="Cell division protein ZapA protomer, N-terminal domain"/>
    <property type="match status" value="1"/>
</dbReference>
<keyword evidence="3" id="KW-1185">Reference proteome</keyword>
<dbReference type="SUPFAM" id="SSF102829">
    <property type="entry name" value="Cell division protein ZapA-like"/>
    <property type="match status" value="1"/>
</dbReference>
<accession>A0ABU7U030</accession>
<reference evidence="2 3" key="1">
    <citation type="submission" date="2023-10" db="EMBL/GenBank/DDBJ databases">
        <title>Sorlinia euscelidii gen. nov., sp. nov., an acetic acid bacteria isolated from the gut of Euscelidius variegatus emitter.</title>
        <authorList>
            <person name="Michoud G."/>
            <person name="Marasco R."/>
            <person name="Seferji K."/>
            <person name="Gonella E."/>
            <person name="Garuglieri E."/>
            <person name="Alma A."/>
            <person name="Mapelli F."/>
            <person name="Borin S."/>
            <person name="Daffonchio D."/>
            <person name="Crotti E."/>
        </authorList>
    </citation>
    <scope>NUCLEOTIDE SEQUENCE [LARGE SCALE GENOMIC DNA]</scope>
    <source>
        <strain evidence="2 3">EV16P</strain>
    </source>
</reference>
<keyword evidence="2" id="KW-0132">Cell division</keyword>
<evidence type="ECO:0000256" key="1">
    <source>
        <dbReference type="SAM" id="Coils"/>
    </source>
</evidence>
<feature type="coiled-coil region" evidence="1">
    <location>
        <begin position="79"/>
        <end position="106"/>
    </location>
</feature>
<name>A0ABU7U030_9PROT</name>
<proteinExistence type="predicted"/>
<dbReference type="EMBL" id="JAWJZY010000001">
    <property type="protein sequence ID" value="MEE8657646.1"/>
    <property type="molecule type" value="Genomic_DNA"/>
</dbReference>
<dbReference type="GO" id="GO:0051301">
    <property type="term" value="P:cell division"/>
    <property type="evidence" value="ECO:0007669"/>
    <property type="project" value="UniProtKB-KW"/>
</dbReference>